<comment type="caution">
    <text evidence="2">The sequence shown here is derived from an EMBL/GenBank/DDBJ whole genome shotgun (WGS) entry which is preliminary data.</text>
</comment>
<name>A0AAV7NVT0_PLEWA</name>
<reference evidence="2" key="1">
    <citation type="journal article" date="2022" name="bioRxiv">
        <title>Sequencing and chromosome-scale assembly of the giantPleurodeles waltlgenome.</title>
        <authorList>
            <person name="Brown T."/>
            <person name="Elewa A."/>
            <person name="Iarovenko S."/>
            <person name="Subramanian E."/>
            <person name="Araus A.J."/>
            <person name="Petzold A."/>
            <person name="Susuki M."/>
            <person name="Suzuki K.-i.T."/>
            <person name="Hayashi T."/>
            <person name="Toyoda A."/>
            <person name="Oliveira C."/>
            <person name="Osipova E."/>
            <person name="Leigh N.D."/>
            <person name="Simon A."/>
            <person name="Yun M.H."/>
        </authorList>
    </citation>
    <scope>NUCLEOTIDE SEQUENCE</scope>
    <source>
        <strain evidence="2">20211129_DDA</strain>
        <tissue evidence="2">Liver</tissue>
    </source>
</reference>
<dbReference type="AlphaFoldDB" id="A0AAV7NVT0"/>
<keyword evidence="3" id="KW-1185">Reference proteome</keyword>
<organism evidence="2 3">
    <name type="scientific">Pleurodeles waltl</name>
    <name type="common">Iberian ribbed newt</name>
    <dbReference type="NCBI Taxonomy" id="8319"/>
    <lineage>
        <taxon>Eukaryota</taxon>
        <taxon>Metazoa</taxon>
        <taxon>Chordata</taxon>
        <taxon>Craniata</taxon>
        <taxon>Vertebrata</taxon>
        <taxon>Euteleostomi</taxon>
        <taxon>Amphibia</taxon>
        <taxon>Batrachia</taxon>
        <taxon>Caudata</taxon>
        <taxon>Salamandroidea</taxon>
        <taxon>Salamandridae</taxon>
        <taxon>Pleurodelinae</taxon>
        <taxon>Pleurodeles</taxon>
    </lineage>
</organism>
<feature type="region of interest" description="Disordered" evidence="1">
    <location>
        <begin position="1"/>
        <end position="23"/>
    </location>
</feature>
<evidence type="ECO:0000256" key="1">
    <source>
        <dbReference type="SAM" id="MobiDB-lite"/>
    </source>
</evidence>
<sequence>MSWGLWPALKPGPKVSAGESGPGDLSAWWTWPPTRLDRAHGRRWGRVWCAARVGGRLTRGGRGLRRVLGPNKNRLQKRKRGALLRTAARAGL</sequence>
<dbReference type="EMBL" id="JANPWB010000012">
    <property type="protein sequence ID" value="KAJ1120165.1"/>
    <property type="molecule type" value="Genomic_DNA"/>
</dbReference>
<dbReference type="Proteomes" id="UP001066276">
    <property type="component" value="Chromosome 8"/>
</dbReference>
<gene>
    <name evidence="2" type="ORF">NDU88_008340</name>
</gene>
<protein>
    <submittedName>
        <fullName evidence="2">Uncharacterized protein</fullName>
    </submittedName>
</protein>
<evidence type="ECO:0000313" key="2">
    <source>
        <dbReference type="EMBL" id="KAJ1120165.1"/>
    </source>
</evidence>
<evidence type="ECO:0000313" key="3">
    <source>
        <dbReference type="Proteomes" id="UP001066276"/>
    </source>
</evidence>
<accession>A0AAV7NVT0</accession>
<proteinExistence type="predicted"/>